<protein>
    <recommendedName>
        <fullName evidence="3">Head-tail adaptor</fullName>
    </recommendedName>
</protein>
<organism evidence="1 2">
    <name type="scientific">Agathobacter rectalis (strain ATCC 33656 / DSM 3377 / JCM 17463 / KCTC 5835 / VPI 0990)</name>
    <name type="common">Eubacterium rectale</name>
    <dbReference type="NCBI Taxonomy" id="515619"/>
    <lineage>
        <taxon>Bacteria</taxon>
        <taxon>Bacillati</taxon>
        <taxon>Bacillota</taxon>
        <taxon>Clostridia</taxon>
        <taxon>Lachnospirales</taxon>
        <taxon>Lachnospiraceae</taxon>
        <taxon>Agathobacter</taxon>
    </lineage>
</organism>
<dbReference type="EMBL" id="CP001107">
    <property type="protein sequence ID" value="ACR75845.1"/>
    <property type="molecule type" value="Genomic_DNA"/>
</dbReference>
<dbReference type="STRING" id="515619.EUBREC_2104"/>
<evidence type="ECO:0000313" key="1">
    <source>
        <dbReference type="EMBL" id="ACR75845.1"/>
    </source>
</evidence>
<evidence type="ECO:0000313" key="2">
    <source>
        <dbReference type="Proteomes" id="UP000001477"/>
    </source>
</evidence>
<dbReference type="RefSeq" id="WP_012742941.1">
    <property type="nucleotide sequence ID" value="NC_012781.1"/>
</dbReference>
<dbReference type="GeneID" id="86988888"/>
<sequence length="118" mass="13155">MINARFMYLRPGNLFKDFVVESNTQVVTASGRVVNDPKGDGSKIIRGCLAESTKEQKESHSTRDRVCTHTIVQAGSPEAKKSDKLILGNRTFYIIDLDEVGSLGISTIYYAEERKDVK</sequence>
<dbReference type="PaxDb" id="515619-EUBREC_2104"/>
<evidence type="ECO:0008006" key="3">
    <source>
        <dbReference type="Google" id="ProtNLM"/>
    </source>
</evidence>
<reference evidence="1 2" key="1">
    <citation type="journal article" date="2009" name="Proc. Natl. Acad. Sci. U.S.A.">
        <title>Characterizing a model human gut microbiota composed of members of its two dominant bacterial phyla.</title>
        <authorList>
            <person name="Mahowald M.A."/>
            <person name="Rey F.E."/>
            <person name="Seedorf H."/>
            <person name="Turnbaugh P.J."/>
            <person name="Fulton R.S."/>
            <person name="Wollam A."/>
            <person name="Shah N."/>
            <person name="Wang C."/>
            <person name="Magrini V."/>
            <person name="Wilson R.K."/>
            <person name="Cantarel B.L."/>
            <person name="Coutinho P.M."/>
            <person name="Henrissat B."/>
            <person name="Crock L.W."/>
            <person name="Russell A."/>
            <person name="Verberkmoes N.C."/>
            <person name="Hettich R.L."/>
            <person name="Gordon J.I."/>
        </authorList>
    </citation>
    <scope>NUCLEOTIDE SEQUENCE [LARGE SCALE GENOMIC DNA]</scope>
    <source>
        <strain evidence="2">ATCC 33656 / DSM 3377 / JCM 17463 / KCTC 5835 / LMG 30912 / VPI 0990</strain>
    </source>
</reference>
<accession>C4ZC99</accession>
<dbReference type="AlphaFoldDB" id="C4ZC99"/>
<dbReference type="HOGENOM" id="CLU_2070038_0_0_9"/>
<gene>
    <name evidence="1" type="ordered locus">EUBREC_2104</name>
</gene>
<name>C4ZC99_AGARV</name>
<dbReference type="Proteomes" id="UP000001477">
    <property type="component" value="Chromosome"/>
</dbReference>
<dbReference type="KEGG" id="ere:EUBREC_2104"/>
<proteinExistence type="predicted"/>